<dbReference type="AlphaFoldDB" id="A0A2T5JPX6"/>
<reference evidence="2 3" key="1">
    <citation type="submission" date="2018-04" db="EMBL/GenBank/DDBJ databases">
        <title>Genomic Encyclopedia of Type Strains, Phase III (KMG-III): the genomes of soil and plant-associated and newly described type strains.</title>
        <authorList>
            <person name="Whitman W."/>
        </authorList>
    </citation>
    <scope>NUCLEOTIDE SEQUENCE [LARGE SCALE GENOMIC DNA]</scope>
    <source>
        <strain evidence="2 3">KA25</strain>
    </source>
</reference>
<evidence type="ECO:0000256" key="1">
    <source>
        <dbReference type="SAM" id="Phobius"/>
    </source>
</evidence>
<accession>A0A2T5JPX6</accession>
<keyword evidence="1" id="KW-0812">Transmembrane</keyword>
<dbReference type="Proteomes" id="UP000244060">
    <property type="component" value="Unassembled WGS sequence"/>
</dbReference>
<evidence type="ECO:0008006" key="4">
    <source>
        <dbReference type="Google" id="ProtNLM"/>
    </source>
</evidence>
<name>A0A2T5JPX6_9RHOB</name>
<keyword evidence="1" id="KW-1133">Transmembrane helix</keyword>
<evidence type="ECO:0000313" key="2">
    <source>
        <dbReference type="EMBL" id="PTR09705.1"/>
    </source>
</evidence>
<keyword evidence="3" id="KW-1185">Reference proteome</keyword>
<keyword evidence="1" id="KW-0472">Membrane</keyword>
<organism evidence="2 3">
    <name type="scientific">Cereibacter azotoformans</name>
    <dbReference type="NCBI Taxonomy" id="43057"/>
    <lineage>
        <taxon>Bacteria</taxon>
        <taxon>Pseudomonadati</taxon>
        <taxon>Pseudomonadota</taxon>
        <taxon>Alphaproteobacteria</taxon>
        <taxon>Rhodobacterales</taxon>
        <taxon>Paracoccaceae</taxon>
        <taxon>Cereibacter</taxon>
    </lineage>
</organism>
<feature type="transmembrane region" description="Helical" evidence="1">
    <location>
        <begin position="6"/>
        <end position="25"/>
    </location>
</feature>
<protein>
    <recommendedName>
        <fullName evidence="4">Heme exporter protein D</fullName>
    </recommendedName>
</protein>
<gene>
    <name evidence="2" type="ORF">C8J28_13229</name>
</gene>
<dbReference type="EMBL" id="QAOT01000032">
    <property type="protein sequence ID" value="PTR09705.1"/>
    <property type="molecule type" value="Genomic_DNA"/>
</dbReference>
<proteinExistence type="predicted"/>
<evidence type="ECO:0000313" key="3">
    <source>
        <dbReference type="Proteomes" id="UP000244060"/>
    </source>
</evidence>
<sequence length="50" mass="5865">MMNYLIMEYVLTFGTIGFVLVLAYINIRQTEKQLEETRKRRQSQAVPAAE</sequence>
<comment type="caution">
    <text evidence="2">The sequence shown here is derived from an EMBL/GenBank/DDBJ whole genome shotgun (WGS) entry which is preliminary data.</text>
</comment>